<evidence type="ECO:0000256" key="3">
    <source>
        <dbReference type="ARBA" id="ARBA00022448"/>
    </source>
</evidence>
<evidence type="ECO:0000256" key="5">
    <source>
        <dbReference type="ARBA" id="ARBA00022989"/>
    </source>
</evidence>
<organism evidence="8 9">
    <name type="scientific">Circinella minor</name>
    <dbReference type="NCBI Taxonomy" id="1195481"/>
    <lineage>
        <taxon>Eukaryota</taxon>
        <taxon>Fungi</taxon>
        <taxon>Fungi incertae sedis</taxon>
        <taxon>Mucoromycota</taxon>
        <taxon>Mucoromycotina</taxon>
        <taxon>Mucoromycetes</taxon>
        <taxon>Mucorales</taxon>
        <taxon>Lichtheimiaceae</taxon>
        <taxon>Circinella</taxon>
    </lineage>
</organism>
<dbReference type="PANTHER" id="PTHR14233">
    <property type="entry name" value="DUF914-RELATED"/>
    <property type="match status" value="1"/>
</dbReference>
<evidence type="ECO:0000256" key="4">
    <source>
        <dbReference type="ARBA" id="ARBA00022692"/>
    </source>
</evidence>
<keyword evidence="6 7" id="KW-0472">Membrane</keyword>
<dbReference type="InterPro" id="IPR052221">
    <property type="entry name" value="SLC35F_Transporter"/>
</dbReference>
<feature type="transmembrane region" description="Helical" evidence="7">
    <location>
        <begin position="296"/>
        <end position="315"/>
    </location>
</feature>
<keyword evidence="4 7" id="KW-0812">Transmembrane</keyword>
<feature type="transmembrane region" description="Helical" evidence="7">
    <location>
        <begin position="174"/>
        <end position="191"/>
    </location>
</feature>
<dbReference type="GO" id="GO:0016020">
    <property type="term" value="C:membrane"/>
    <property type="evidence" value="ECO:0007669"/>
    <property type="project" value="UniProtKB-SubCell"/>
</dbReference>
<dbReference type="Pfam" id="PF06027">
    <property type="entry name" value="SLC35F"/>
    <property type="match status" value="1"/>
</dbReference>
<dbReference type="AlphaFoldDB" id="A0A8H7SCR0"/>
<name>A0A8H7SCR0_9FUNG</name>
<evidence type="ECO:0000313" key="8">
    <source>
        <dbReference type="EMBL" id="KAG2226751.1"/>
    </source>
</evidence>
<feature type="transmembrane region" description="Helical" evidence="7">
    <location>
        <begin position="89"/>
        <end position="110"/>
    </location>
</feature>
<evidence type="ECO:0000256" key="6">
    <source>
        <dbReference type="ARBA" id="ARBA00023136"/>
    </source>
</evidence>
<evidence type="ECO:0008006" key="10">
    <source>
        <dbReference type="Google" id="ProtNLM"/>
    </source>
</evidence>
<comment type="similarity">
    <text evidence="2">Belongs to the SLC35F solute transporter family.</text>
</comment>
<feature type="transmembrane region" description="Helical" evidence="7">
    <location>
        <begin position="212"/>
        <end position="229"/>
    </location>
</feature>
<protein>
    <recommendedName>
        <fullName evidence="10">Solute carrier family 35 member F2</fullName>
    </recommendedName>
</protein>
<keyword evidence="5 7" id="KW-1133">Transmembrane helix</keyword>
<accession>A0A8H7SCR0</accession>
<dbReference type="GO" id="GO:0022857">
    <property type="term" value="F:transmembrane transporter activity"/>
    <property type="evidence" value="ECO:0007669"/>
    <property type="project" value="InterPro"/>
</dbReference>
<evidence type="ECO:0000256" key="7">
    <source>
        <dbReference type="SAM" id="Phobius"/>
    </source>
</evidence>
<comment type="subcellular location">
    <subcellularLocation>
        <location evidence="1">Membrane</location>
        <topology evidence="1">Multi-pass membrane protein</topology>
    </subcellularLocation>
</comment>
<feature type="transmembrane region" description="Helical" evidence="7">
    <location>
        <begin position="270"/>
        <end position="290"/>
    </location>
</feature>
<dbReference type="OrthoDB" id="429955at2759"/>
<dbReference type="EMBL" id="JAEPRB010000013">
    <property type="protein sequence ID" value="KAG2226751.1"/>
    <property type="molecule type" value="Genomic_DNA"/>
</dbReference>
<feature type="transmembrane region" description="Helical" evidence="7">
    <location>
        <begin position="14"/>
        <end position="42"/>
    </location>
</feature>
<feature type="transmembrane region" description="Helical" evidence="7">
    <location>
        <begin position="241"/>
        <end position="258"/>
    </location>
</feature>
<sequence>MSLFNLLKSHRKQWLIPVCLGQILSLCITGTSVASSALWTYHSVNIPYTQNFCTYLVLFIIHTWRLYYNNTTHNNNNDNLEPSSKKTKAWTFFGFSFADVQANILAVLAFKSTSVLSALIVSSWTLPCIMLLSTLFLGYRYLFGHFGGVVLCLLGLFMLIWADTMADEASTSNHNWIGDLICLMSATLYAISNVTEEYLVHRCTTQEFLSRAGFWGSLFSGIQALIFEYNEWTTIEWEWKIVVLMMGYVISLSSMYSLGPTLYRMSNATFISMSLITSNFYSLLAGLIFLDAKMPSFYPIAYILVICGVTIYNLTDPPRTNQNEYQSIKNDDTENNRRYLCI</sequence>
<feature type="transmembrane region" description="Helical" evidence="7">
    <location>
        <begin position="116"/>
        <end position="137"/>
    </location>
</feature>
<keyword evidence="3" id="KW-0813">Transport</keyword>
<evidence type="ECO:0000313" key="9">
    <source>
        <dbReference type="Proteomes" id="UP000646827"/>
    </source>
</evidence>
<reference evidence="8 9" key="1">
    <citation type="submission" date="2020-12" db="EMBL/GenBank/DDBJ databases">
        <title>Metabolic potential, ecology and presence of endohyphal bacteria is reflected in genomic diversity of Mucoromycotina.</title>
        <authorList>
            <person name="Muszewska A."/>
            <person name="Okrasinska A."/>
            <person name="Steczkiewicz K."/>
            <person name="Drgas O."/>
            <person name="Orlowska M."/>
            <person name="Perlinska-Lenart U."/>
            <person name="Aleksandrzak-Piekarczyk T."/>
            <person name="Szatraj K."/>
            <person name="Zielenkiewicz U."/>
            <person name="Pilsyk S."/>
            <person name="Malc E."/>
            <person name="Mieczkowski P."/>
            <person name="Kruszewska J.S."/>
            <person name="Biernat P."/>
            <person name="Pawlowska J."/>
        </authorList>
    </citation>
    <scope>NUCLEOTIDE SEQUENCE [LARGE SCALE GENOMIC DNA]</scope>
    <source>
        <strain evidence="8 9">CBS 142.35</strain>
    </source>
</reference>
<keyword evidence="9" id="KW-1185">Reference proteome</keyword>
<dbReference type="InterPro" id="IPR009262">
    <property type="entry name" value="SLC35_F1/F2/F6"/>
</dbReference>
<proteinExistence type="inferred from homology"/>
<evidence type="ECO:0000256" key="2">
    <source>
        <dbReference type="ARBA" id="ARBA00007863"/>
    </source>
</evidence>
<dbReference type="PANTHER" id="PTHR14233:SF4">
    <property type="entry name" value="SOLUTE CARRIER FAMILY 35 MEMBER F2"/>
    <property type="match status" value="1"/>
</dbReference>
<evidence type="ECO:0000256" key="1">
    <source>
        <dbReference type="ARBA" id="ARBA00004141"/>
    </source>
</evidence>
<feature type="transmembrane region" description="Helical" evidence="7">
    <location>
        <begin position="142"/>
        <end position="162"/>
    </location>
</feature>
<dbReference type="Proteomes" id="UP000646827">
    <property type="component" value="Unassembled WGS sequence"/>
</dbReference>
<feature type="transmembrane region" description="Helical" evidence="7">
    <location>
        <begin position="48"/>
        <end position="68"/>
    </location>
</feature>
<gene>
    <name evidence="8" type="ORF">INT45_005716</name>
</gene>
<comment type="caution">
    <text evidence="8">The sequence shown here is derived from an EMBL/GenBank/DDBJ whole genome shotgun (WGS) entry which is preliminary data.</text>
</comment>